<feature type="domain" description="NAD-dependent epimerase/dehydratase" evidence="1">
    <location>
        <begin position="21"/>
        <end position="234"/>
    </location>
</feature>
<dbReference type="Pfam" id="PF01370">
    <property type="entry name" value="Epimerase"/>
    <property type="match status" value="1"/>
</dbReference>
<dbReference type="RefSeq" id="WP_258958373.1">
    <property type="nucleotide sequence ID" value="NZ_FNVB01000009.1"/>
</dbReference>
<keyword evidence="3" id="KW-1185">Reference proteome</keyword>
<dbReference type="EMBL" id="FOME01000004">
    <property type="protein sequence ID" value="SFD47148.1"/>
    <property type="molecule type" value="Genomic_DNA"/>
</dbReference>
<comment type="caution">
    <text evidence="2">The sequence shown here is derived from an EMBL/GenBank/DDBJ whole genome shotgun (WGS) entry which is preliminary data.</text>
</comment>
<dbReference type="CDD" id="cd05262">
    <property type="entry name" value="SDR_a7"/>
    <property type="match status" value="1"/>
</dbReference>
<protein>
    <submittedName>
        <fullName evidence="2">Nucleoside-diphosphate-sugar epimerase</fullName>
    </submittedName>
</protein>
<dbReference type="PANTHER" id="PTHR48079">
    <property type="entry name" value="PROTEIN YEEZ"/>
    <property type="match status" value="1"/>
</dbReference>
<sequence length="325" mass="33717">MKRTAMSVSDINPLKGVPMRVFVTGASGWVGSAVVPELVAAGHQVTGLARSEASAAAVTAAGATPIRGTVDDPEVLRDAAAASDVVIHLAFPVDLAHAGRMGDAVASDVATIQTLGEALPTGGAIATATGTAGLARNGVPATERDRPAADALIAARQPSDDAALSLTERGLRSSVLRLAPINHGEGDNGFLPTLIQIAREKGFSGYPGDGSARWSAVHVRDTARLFRLAIEAGATGYLHAVAEEGIPLRQIAQAIGRHLDLPVRPVPMSRVDEHFGFLGMFLKSDTPVSSAHTREVIGWVPIQPGLFEEIERGHYFAPEATGDGS</sequence>
<dbReference type="SUPFAM" id="SSF51735">
    <property type="entry name" value="NAD(P)-binding Rossmann-fold domains"/>
    <property type="match status" value="1"/>
</dbReference>
<evidence type="ECO:0000259" key="1">
    <source>
        <dbReference type="Pfam" id="PF01370"/>
    </source>
</evidence>
<organism evidence="2 3">
    <name type="scientific">Saccharopolyspora kobensis</name>
    <dbReference type="NCBI Taxonomy" id="146035"/>
    <lineage>
        <taxon>Bacteria</taxon>
        <taxon>Bacillati</taxon>
        <taxon>Actinomycetota</taxon>
        <taxon>Actinomycetes</taxon>
        <taxon>Pseudonocardiales</taxon>
        <taxon>Pseudonocardiaceae</taxon>
        <taxon>Saccharopolyspora</taxon>
    </lineage>
</organism>
<dbReference type="Gene3D" id="3.40.50.720">
    <property type="entry name" value="NAD(P)-binding Rossmann-like Domain"/>
    <property type="match status" value="1"/>
</dbReference>
<dbReference type="PANTHER" id="PTHR48079:SF6">
    <property type="entry name" value="NAD(P)-BINDING DOMAIN-CONTAINING PROTEIN-RELATED"/>
    <property type="match status" value="1"/>
</dbReference>
<reference evidence="2 3" key="1">
    <citation type="submission" date="2016-10" db="EMBL/GenBank/DDBJ databases">
        <authorList>
            <person name="Varghese N."/>
            <person name="Submissions S."/>
        </authorList>
    </citation>
    <scope>NUCLEOTIDE SEQUENCE [LARGE SCALE GENOMIC DNA]</scope>
    <source>
        <strain evidence="2 3">CGMCC 4.3529</strain>
    </source>
</reference>
<dbReference type="InterPro" id="IPR001509">
    <property type="entry name" value="Epimerase_deHydtase"/>
</dbReference>
<gene>
    <name evidence="2" type="ORF">SAMN05216506_104409</name>
</gene>
<name>A0ABY1DXA9_9PSEU</name>
<dbReference type="InterPro" id="IPR036291">
    <property type="entry name" value="NAD(P)-bd_dom_sf"/>
</dbReference>
<dbReference type="InterPro" id="IPR051783">
    <property type="entry name" value="NAD(P)-dependent_oxidoreduct"/>
</dbReference>
<accession>A0ABY1DXA9</accession>
<evidence type="ECO:0000313" key="3">
    <source>
        <dbReference type="Proteomes" id="UP000199690"/>
    </source>
</evidence>
<dbReference type="Proteomes" id="UP000199690">
    <property type="component" value="Unassembled WGS sequence"/>
</dbReference>
<proteinExistence type="predicted"/>
<evidence type="ECO:0000313" key="2">
    <source>
        <dbReference type="EMBL" id="SFD47148.1"/>
    </source>
</evidence>